<sequence length="30" mass="3159">MVRKTRDPISVLLTVFVLAVATTAATASLI</sequence>
<accession>A0ABV2SJJ7</accession>
<dbReference type="Proteomes" id="UP001549366">
    <property type="component" value="Unassembled WGS sequence"/>
</dbReference>
<comment type="caution">
    <text evidence="1">The sequence shown here is derived from an EMBL/GenBank/DDBJ whole genome shotgun (WGS) entry which is preliminary data.</text>
</comment>
<evidence type="ECO:0000313" key="1">
    <source>
        <dbReference type="EMBL" id="MET4757922.1"/>
    </source>
</evidence>
<dbReference type="EMBL" id="JBEWTB010000002">
    <property type="protein sequence ID" value="MET4757922.1"/>
    <property type="molecule type" value="Genomic_DNA"/>
</dbReference>
<organism evidence="1 2">
    <name type="scientific">Endozoicomonas lisbonensis</name>
    <dbReference type="NCBI Taxonomy" id="3120522"/>
    <lineage>
        <taxon>Bacteria</taxon>
        <taxon>Pseudomonadati</taxon>
        <taxon>Pseudomonadota</taxon>
        <taxon>Gammaproteobacteria</taxon>
        <taxon>Oceanospirillales</taxon>
        <taxon>Endozoicomonadaceae</taxon>
        <taxon>Endozoicomonas</taxon>
    </lineage>
</organism>
<keyword evidence="2" id="KW-1185">Reference proteome</keyword>
<reference evidence="1 2" key="1">
    <citation type="submission" date="2024-06" db="EMBL/GenBank/DDBJ databases">
        <title>Genomic Encyclopedia of Type Strains, Phase V (KMG-V): Genome sequencing to study the core and pangenomes of soil and plant-associated prokaryotes.</title>
        <authorList>
            <person name="Whitman W."/>
        </authorList>
    </citation>
    <scope>NUCLEOTIDE SEQUENCE [LARGE SCALE GENOMIC DNA]</scope>
    <source>
        <strain evidence="1 2">NE40</strain>
    </source>
</reference>
<name>A0ABV2SJJ7_9GAMM</name>
<evidence type="ECO:0000313" key="2">
    <source>
        <dbReference type="Proteomes" id="UP001549366"/>
    </source>
</evidence>
<gene>
    <name evidence="1" type="ORF">V5J35_003114</name>
</gene>
<proteinExistence type="predicted"/>
<protein>
    <submittedName>
        <fullName evidence="1">Uncharacterized protein</fullName>
    </submittedName>
</protein>